<evidence type="ECO:0000313" key="1">
    <source>
        <dbReference type="EMBL" id="KAK3793090.1"/>
    </source>
</evidence>
<organism evidence="1 2">
    <name type="scientific">Elysia crispata</name>
    <name type="common">lettuce slug</name>
    <dbReference type="NCBI Taxonomy" id="231223"/>
    <lineage>
        <taxon>Eukaryota</taxon>
        <taxon>Metazoa</taxon>
        <taxon>Spiralia</taxon>
        <taxon>Lophotrochozoa</taxon>
        <taxon>Mollusca</taxon>
        <taxon>Gastropoda</taxon>
        <taxon>Heterobranchia</taxon>
        <taxon>Euthyneura</taxon>
        <taxon>Panpulmonata</taxon>
        <taxon>Sacoglossa</taxon>
        <taxon>Placobranchoidea</taxon>
        <taxon>Plakobranchidae</taxon>
        <taxon>Elysia</taxon>
    </lineage>
</organism>
<accession>A0AAE1ASS0</accession>
<reference evidence="1" key="1">
    <citation type="journal article" date="2023" name="G3 (Bethesda)">
        <title>A reference genome for the long-term kleptoplast-retaining sea slug Elysia crispata morphotype clarki.</title>
        <authorList>
            <person name="Eastman K.E."/>
            <person name="Pendleton A.L."/>
            <person name="Shaikh M.A."/>
            <person name="Suttiyut T."/>
            <person name="Ogas R."/>
            <person name="Tomko P."/>
            <person name="Gavelis G."/>
            <person name="Widhalm J.R."/>
            <person name="Wisecaver J.H."/>
        </authorList>
    </citation>
    <scope>NUCLEOTIDE SEQUENCE</scope>
    <source>
        <strain evidence="1">ECLA1</strain>
    </source>
</reference>
<dbReference type="AlphaFoldDB" id="A0AAE1ASS0"/>
<sequence>MQCYVVNIRERLQDEHVRDENGLAAYDNFRHCQPRIFSGLSAYDVFRGYQPMIFERSSTYDFFRGRQPMIFSGKLPYVSPVETFHYLASSRRWTLCDVSNSSAYMEVEADGSSCNRTKVKCLEMFTTSNGLHSGGAPLIGFKRVE</sequence>
<proteinExistence type="predicted"/>
<keyword evidence="2" id="KW-1185">Reference proteome</keyword>
<gene>
    <name evidence="1" type="ORF">RRG08_038595</name>
</gene>
<name>A0AAE1ASS0_9GAST</name>
<dbReference type="Proteomes" id="UP001283361">
    <property type="component" value="Unassembled WGS sequence"/>
</dbReference>
<protein>
    <submittedName>
        <fullName evidence="1">Uncharacterized protein</fullName>
    </submittedName>
</protein>
<comment type="caution">
    <text evidence="1">The sequence shown here is derived from an EMBL/GenBank/DDBJ whole genome shotgun (WGS) entry which is preliminary data.</text>
</comment>
<evidence type="ECO:0000313" key="2">
    <source>
        <dbReference type="Proteomes" id="UP001283361"/>
    </source>
</evidence>
<dbReference type="EMBL" id="JAWDGP010001281">
    <property type="protein sequence ID" value="KAK3793090.1"/>
    <property type="molecule type" value="Genomic_DNA"/>
</dbReference>